<dbReference type="Proteomes" id="UP000502415">
    <property type="component" value="Chromosome"/>
</dbReference>
<evidence type="ECO:0000313" key="4">
    <source>
        <dbReference type="Proteomes" id="UP000502415"/>
    </source>
</evidence>
<feature type="transmembrane region" description="Helical" evidence="1">
    <location>
        <begin position="16"/>
        <end position="32"/>
    </location>
</feature>
<keyword evidence="1" id="KW-1133">Transmembrane helix</keyword>
<sequence length="39" mass="4017">MDAGPGPTDPGEVPEPATAAMLLGGLGLMYASRKRRFGK</sequence>
<dbReference type="InterPro" id="IPR013424">
    <property type="entry name" value="Ice-binding_C"/>
</dbReference>
<protein>
    <submittedName>
        <fullName evidence="3">PEP-CTERM sorting domain-containing protein</fullName>
    </submittedName>
</protein>
<evidence type="ECO:0000259" key="2">
    <source>
        <dbReference type="Pfam" id="PF07589"/>
    </source>
</evidence>
<keyword evidence="1" id="KW-0812">Transmembrane</keyword>
<keyword evidence="4" id="KW-1185">Reference proteome</keyword>
<keyword evidence="1" id="KW-0472">Membrane</keyword>
<gene>
    <name evidence="3" type="ORF">HH212_18680</name>
</gene>
<dbReference type="EMBL" id="CP051685">
    <property type="protein sequence ID" value="QJE01803.1"/>
    <property type="molecule type" value="Genomic_DNA"/>
</dbReference>
<dbReference type="Pfam" id="PF07589">
    <property type="entry name" value="PEP-CTERM"/>
    <property type="match status" value="1"/>
</dbReference>
<feature type="domain" description="Ice-binding protein C-terminal" evidence="2">
    <location>
        <begin position="13"/>
        <end position="36"/>
    </location>
</feature>
<name>A0A7Z2VZ31_9BURK</name>
<dbReference type="RefSeq" id="WP_170203868.1">
    <property type="nucleotide sequence ID" value="NZ_CP051685.1"/>
</dbReference>
<accession>A0A7Z2VZ31</accession>
<evidence type="ECO:0000256" key="1">
    <source>
        <dbReference type="SAM" id="Phobius"/>
    </source>
</evidence>
<dbReference type="AlphaFoldDB" id="A0A7Z2VZ31"/>
<organism evidence="3 4">
    <name type="scientific">Massilia forsythiae</name>
    <dbReference type="NCBI Taxonomy" id="2728020"/>
    <lineage>
        <taxon>Bacteria</taxon>
        <taxon>Pseudomonadati</taxon>
        <taxon>Pseudomonadota</taxon>
        <taxon>Betaproteobacteria</taxon>
        <taxon>Burkholderiales</taxon>
        <taxon>Oxalobacteraceae</taxon>
        <taxon>Telluria group</taxon>
        <taxon>Massilia</taxon>
    </lineage>
</organism>
<proteinExistence type="predicted"/>
<dbReference type="KEGG" id="mfy:HH212_18680"/>
<reference evidence="3 4" key="1">
    <citation type="submission" date="2020-04" db="EMBL/GenBank/DDBJ databases">
        <title>Genome sequencing of novel species.</title>
        <authorList>
            <person name="Heo J."/>
            <person name="Kim S.-J."/>
            <person name="Kim J.-S."/>
            <person name="Hong S.-B."/>
            <person name="Kwon S.-W."/>
        </authorList>
    </citation>
    <scope>NUCLEOTIDE SEQUENCE [LARGE SCALE GENOMIC DNA]</scope>
    <source>
        <strain evidence="3 4">GN2-R2</strain>
    </source>
</reference>
<evidence type="ECO:0000313" key="3">
    <source>
        <dbReference type="EMBL" id="QJE01803.1"/>
    </source>
</evidence>
<dbReference type="NCBIfam" id="TIGR02595">
    <property type="entry name" value="PEP_CTERM"/>
    <property type="match status" value="1"/>
</dbReference>